<accession>A0A4U3KW96</accession>
<evidence type="ECO:0000313" key="1">
    <source>
        <dbReference type="EMBL" id="TKK66642.1"/>
    </source>
</evidence>
<gene>
    <name evidence="1" type="ORF">FC093_16530</name>
</gene>
<dbReference type="EMBL" id="SZQL01000014">
    <property type="protein sequence ID" value="TKK66642.1"/>
    <property type="molecule type" value="Genomic_DNA"/>
</dbReference>
<keyword evidence="2" id="KW-1185">Reference proteome</keyword>
<dbReference type="Pfam" id="PF13376">
    <property type="entry name" value="OmdA"/>
    <property type="match status" value="1"/>
</dbReference>
<organism evidence="1 2">
    <name type="scientific">Ilyomonas limi</name>
    <dbReference type="NCBI Taxonomy" id="2575867"/>
    <lineage>
        <taxon>Bacteria</taxon>
        <taxon>Pseudomonadati</taxon>
        <taxon>Bacteroidota</taxon>
        <taxon>Chitinophagia</taxon>
        <taxon>Chitinophagales</taxon>
        <taxon>Chitinophagaceae</taxon>
        <taxon>Ilyomonas</taxon>
    </lineage>
</organism>
<dbReference type="OrthoDB" id="9800461at2"/>
<dbReference type="Proteomes" id="UP000305848">
    <property type="component" value="Unassembled WGS sequence"/>
</dbReference>
<sequence>MQSMLEKLNLKDEKNILIQGLPSSIEKQFAKLSYAKNVTPLLRSRKIDFALVFAINQNQMCTILNDVFPALHVDSKLWIAYPKAASKIASDLNRDCSWQVLQDHDYETGDQTVLDHVWSAICFKKLDVAQDQVSAEEERANDDFDKRLIKLPAELEIFFIKYKKAKDFFKSLPEISQKEYVNWIEDAKRADTKKRRLEAVQQKLLEGKKTLSEK</sequence>
<name>A0A4U3KW96_9BACT</name>
<evidence type="ECO:0008006" key="3">
    <source>
        <dbReference type="Google" id="ProtNLM"/>
    </source>
</evidence>
<reference evidence="1 2" key="1">
    <citation type="submission" date="2019-05" db="EMBL/GenBank/DDBJ databases">
        <title>Panacibacter sp. strain 17mud1-8 Genome sequencing and assembly.</title>
        <authorList>
            <person name="Chhetri G."/>
        </authorList>
    </citation>
    <scope>NUCLEOTIDE SEQUENCE [LARGE SCALE GENOMIC DNA]</scope>
    <source>
        <strain evidence="1 2">17mud1-8</strain>
    </source>
</reference>
<proteinExistence type="predicted"/>
<dbReference type="RefSeq" id="WP_137262915.1">
    <property type="nucleotide sequence ID" value="NZ_SZQL01000014.1"/>
</dbReference>
<protein>
    <recommendedName>
        <fullName evidence="3">YdeI/OmpD-associated family protein</fullName>
    </recommendedName>
</protein>
<dbReference type="AlphaFoldDB" id="A0A4U3KW96"/>
<evidence type="ECO:0000313" key="2">
    <source>
        <dbReference type="Proteomes" id="UP000305848"/>
    </source>
</evidence>
<comment type="caution">
    <text evidence="1">The sequence shown here is derived from an EMBL/GenBank/DDBJ whole genome shotgun (WGS) entry which is preliminary data.</text>
</comment>